<organism evidence="6 7">
    <name type="scientific">Synaphobranchus kaupii</name>
    <name type="common">Kaup's arrowtooth eel</name>
    <dbReference type="NCBI Taxonomy" id="118154"/>
    <lineage>
        <taxon>Eukaryota</taxon>
        <taxon>Metazoa</taxon>
        <taxon>Chordata</taxon>
        <taxon>Craniata</taxon>
        <taxon>Vertebrata</taxon>
        <taxon>Euteleostomi</taxon>
        <taxon>Actinopterygii</taxon>
        <taxon>Neopterygii</taxon>
        <taxon>Teleostei</taxon>
        <taxon>Anguilliformes</taxon>
        <taxon>Synaphobranchidae</taxon>
        <taxon>Synaphobranchus</taxon>
    </lineage>
</organism>
<keyword evidence="2 3" id="KW-0175">Coiled coil</keyword>
<dbReference type="GO" id="GO:0000723">
    <property type="term" value="P:telomere maintenance"/>
    <property type="evidence" value="ECO:0007669"/>
    <property type="project" value="TreeGrafter"/>
</dbReference>
<keyword evidence="7" id="KW-1185">Reference proteome</keyword>
<dbReference type="EMBL" id="JAINUF010000005">
    <property type="protein sequence ID" value="KAJ8359459.1"/>
    <property type="molecule type" value="Genomic_DNA"/>
</dbReference>
<accession>A0A9Q1IXJ2</accession>
<dbReference type="InterPro" id="IPR000626">
    <property type="entry name" value="Ubiquitin-like_dom"/>
</dbReference>
<sequence>MIVFVRFNSSRGFPLELEDGASVGELKEEVGRQQGVRPEQLRVIFAGRELRSDCTLQGCDLPEQSTVHVVLPPPAPAHGLDVVLQNRLGQGVDSLTRVDLSASRLPTSSDGLAAILETDAKTESRSHSSFYVFCKTVCRAIQPGKLRVRCRTCKQGTLTLSRYHASIPPHSATAAARGLDSVPERVAAYAPSCALAHHLPAATQPISFAAYATTAGIPRKPGARLRAGIRSCPPVYPAPEASSYTSPWKRGGIAALKPHGRQKGQEPVIAPRLFEVFMILWELLWRLPHSPYQRWLWLPVACAEWQSASTSRFLNWGCLCGEGERFRSLSSLRAHLDYSHTYHTLHDLSPHTRWRPADALLPDHRKAKDGGCTERLGEMLRAADGTAEGRLQRVSTELARADSELLRHRARSEHLAQEKRELRERERALSRQVDTAVMVIAALRQQLSVSEQELERKEQEVITIHHFLEAAVQHEMCGKVRLQNFIENLLQRISLAERLLKYYQSTSGWPNCTTHSLSHTIENGPLRITKSRSAGGLLATEDPTERRETSDRKGRSFSKSPRESQGHFLDYKGEVKSQCRQLAHYEV</sequence>
<dbReference type="InterPro" id="IPR029071">
    <property type="entry name" value="Ubiquitin-like_domsf"/>
</dbReference>
<reference evidence="6" key="1">
    <citation type="journal article" date="2023" name="Science">
        <title>Genome structures resolve the early diversification of teleost fishes.</title>
        <authorList>
            <person name="Parey E."/>
            <person name="Louis A."/>
            <person name="Montfort J."/>
            <person name="Bouchez O."/>
            <person name="Roques C."/>
            <person name="Iampietro C."/>
            <person name="Lluch J."/>
            <person name="Castinel A."/>
            <person name="Donnadieu C."/>
            <person name="Desvignes T."/>
            <person name="Floi Bucao C."/>
            <person name="Jouanno E."/>
            <person name="Wen M."/>
            <person name="Mejri S."/>
            <person name="Dirks R."/>
            <person name="Jansen H."/>
            <person name="Henkel C."/>
            <person name="Chen W.J."/>
            <person name="Zahm M."/>
            <person name="Cabau C."/>
            <person name="Klopp C."/>
            <person name="Thompson A.W."/>
            <person name="Robinson-Rechavi M."/>
            <person name="Braasch I."/>
            <person name="Lecointre G."/>
            <person name="Bobe J."/>
            <person name="Postlethwait J.H."/>
            <person name="Berthelot C."/>
            <person name="Roest Crollius H."/>
            <person name="Guiguen Y."/>
        </authorList>
    </citation>
    <scope>NUCLEOTIDE SEQUENCE</scope>
    <source>
        <strain evidence="6">WJC10195</strain>
    </source>
</reference>
<feature type="region of interest" description="Disordered" evidence="4">
    <location>
        <begin position="532"/>
        <end position="570"/>
    </location>
</feature>
<dbReference type="GO" id="GO:0010975">
    <property type="term" value="P:regulation of neuron projection development"/>
    <property type="evidence" value="ECO:0007669"/>
    <property type="project" value="TreeGrafter"/>
</dbReference>
<dbReference type="InterPro" id="IPR052283">
    <property type="entry name" value="GenomicStab_NeuMorph_Reg"/>
</dbReference>
<dbReference type="InterPro" id="IPR003977">
    <property type="entry name" value="Parkin"/>
</dbReference>
<name>A0A9Q1IXJ2_SYNKA</name>
<dbReference type="AlphaFoldDB" id="A0A9Q1IXJ2"/>
<dbReference type="PROSITE" id="PS50053">
    <property type="entry name" value="UBIQUITIN_2"/>
    <property type="match status" value="1"/>
</dbReference>
<dbReference type="GO" id="GO:0005829">
    <property type="term" value="C:cytosol"/>
    <property type="evidence" value="ECO:0007669"/>
    <property type="project" value="InterPro"/>
</dbReference>
<evidence type="ECO:0000256" key="3">
    <source>
        <dbReference type="SAM" id="Coils"/>
    </source>
</evidence>
<dbReference type="PANTHER" id="PTHR15739">
    <property type="entry name" value="ZINC FINGER PROTEIN"/>
    <property type="match status" value="1"/>
</dbReference>
<dbReference type="CDD" id="cd01798">
    <property type="entry name" value="Ubl_parkin"/>
    <property type="match status" value="1"/>
</dbReference>
<dbReference type="Gene3D" id="3.10.20.90">
    <property type="entry name" value="Phosphatidylinositol 3-kinase Catalytic Subunit, Chain A, domain 1"/>
    <property type="match status" value="1"/>
</dbReference>
<dbReference type="InterPro" id="IPR057038">
    <property type="entry name" value="FBX41/ZN365_Znf-C2H2"/>
</dbReference>
<dbReference type="SMART" id="SM00213">
    <property type="entry name" value="UBQ"/>
    <property type="match status" value="1"/>
</dbReference>
<dbReference type="GO" id="GO:0010569">
    <property type="term" value="P:regulation of double-strand break repair via homologous recombination"/>
    <property type="evidence" value="ECO:0007669"/>
    <property type="project" value="TreeGrafter"/>
</dbReference>
<evidence type="ECO:0000313" key="7">
    <source>
        <dbReference type="Proteomes" id="UP001152622"/>
    </source>
</evidence>
<dbReference type="Proteomes" id="UP001152622">
    <property type="component" value="Chromosome 5"/>
</dbReference>
<gene>
    <name evidence="6" type="ORF">SKAU_G00159840</name>
</gene>
<feature type="coiled-coil region" evidence="3">
    <location>
        <begin position="391"/>
        <end position="460"/>
    </location>
</feature>
<proteinExistence type="predicted"/>
<dbReference type="SUPFAM" id="SSF54236">
    <property type="entry name" value="Ubiquitin-like"/>
    <property type="match status" value="1"/>
</dbReference>
<evidence type="ECO:0000259" key="5">
    <source>
        <dbReference type="PROSITE" id="PS50053"/>
    </source>
</evidence>
<dbReference type="Pfam" id="PF17976">
    <property type="entry name" value="zf-RING_12"/>
    <property type="match status" value="1"/>
</dbReference>
<feature type="compositionally biased region" description="Basic and acidic residues" evidence="4">
    <location>
        <begin position="543"/>
        <end position="570"/>
    </location>
</feature>
<keyword evidence="1" id="KW-0597">Phosphoprotein</keyword>
<dbReference type="GO" id="GO:0005739">
    <property type="term" value="C:mitochondrion"/>
    <property type="evidence" value="ECO:0007669"/>
    <property type="project" value="InterPro"/>
</dbReference>
<dbReference type="FunFam" id="3.10.20.90:FF:000142">
    <property type="entry name" value="E3 ubiquitin-protein ligase parkin"/>
    <property type="match status" value="1"/>
</dbReference>
<dbReference type="Pfam" id="PF23165">
    <property type="entry name" value="zf-C2H2_FBX41"/>
    <property type="match status" value="1"/>
</dbReference>
<comment type="caution">
    <text evidence="6">The sequence shown here is derived from an EMBL/GenBank/DDBJ whole genome shotgun (WGS) entry which is preliminary data.</text>
</comment>
<evidence type="ECO:0000256" key="1">
    <source>
        <dbReference type="ARBA" id="ARBA00022553"/>
    </source>
</evidence>
<evidence type="ECO:0000256" key="4">
    <source>
        <dbReference type="SAM" id="MobiDB-lite"/>
    </source>
</evidence>
<dbReference type="OrthoDB" id="271433at2759"/>
<protein>
    <recommendedName>
        <fullName evidence="5">Ubiquitin-like domain-containing protein</fullName>
    </recommendedName>
</protein>
<dbReference type="InterPro" id="IPR041565">
    <property type="entry name" value="Parkin_Znf-RING"/>
</dbReference>
<dbReference type="GO" id="GO:0110026">
    <property type="term" value="P:regulation of DNA strand resection involved in replication fork processing"/>
    <property type="evidence" value="ECO:0007669"/>
    <property type="project" value="TreeGrafter"/>
</dbReference>
<dbReference type="PANTHER" id="PTHR15739:SF2">
    <property type="entry name" value="PROTEIN ZNF365"/>
    <property type="match status" value="1"/>
</dbReference>
<dbReference type="Pfam" id="PF00240">
    <property type="entry name" value="ubiquitin"/>
    <property type="match status" value="1"/>
</dbReference>
<feature type="domain" description="Ubiquitin-like" evidence="5">
    <location>
        <begin position="1"/>
        <end position="76"/>
    </location>
</feature>
<dbReference type="GO" id="GO:0004842">
    <property type="term" value="F:ubiquitin-protein transferase activity"/>
    <property type="evidence" value="ECO:0007669"/>
    <property type="project" value="InterPro"/>
</dbReference>
<evidence type="ECO:0000313" key="6">
    <source>
        <dbReference type="EMBL" id="KAJ8359459.1"/>
    </source>
</evidence>
<evidence type="ECO:0000256" key="2">
    <source>
        <dbReference type="ARBA" id="ARBA00023054"/>
    </source>
</evidence>
<dbReference type="PRINTS" id="PR01475">
    <property type="entry name" value="PARKIN"/>
</dbReference>